<name>A0ABD0UMV1_DENTH</name>
<comment type="caution">
    <text evidence="2">The sequence shown here is derived from an EMBL/GenBank/DDBJ whole genome shotgun (WGS) entry which is preliminary data.</text>
</comment>
<organism evidence="2 3">
    <name type="scientific">Dendrobium thyrsiflorum</name>
    <name type="common">Pinecone-like raceme dendrobium</name>
    <name type="synonym">Orchid</name>
    <dbReference type="NCBI Taxonomy" id="117978"/>
    <lineage>
        <taxon>Eukaryota</taxon>
        <taxon>Viridiplantae</taxon>
        <taxon>Streptophyta</taxon>
        <taxon>Embryophyta</taxon>
        <taxon>Tracheophyta</taxon>
        <taxon>Spermatophyta</taxon>
        <taxon>Magnoliopsida</taxon>
        <taxon>Liliopsida</taxon>
        <taxon>Asparagales</taxon>
        <taxon>Orchidaceae</taxon>
        <taxon>Epidendroideae</taxon>
        <taxon>Malaxideae</taxon>
        <taxon>Dendrobiinae</taxon>
        <taxon>Dendrobium</taxon>
    </lineage>
</organism>
<evidence type="ECO:0000256" key="1">
    <source>
        <dbReference type="SAM" id="Phobius"/>
    </source>
</evidence>
<proteinExistence type="predicted"/>
<protein>
    <submittedName>
        <fullName evidence="2">Uncharacterized protein</fullName>
    </submittedName>
</protein>
<sequence length="243" mass="27800">MREVSFRLHDQPRFLLLLAAVQEMNDDGESLVVTNGDALELVQAIDRTAGDGVELAPDALARAGNVDEEGDAVRTAYEGESIGVLMKVMAAGGIRSLPHQYPNDLPFLSFCQFGFVSLAIMYPKGWSLAVLDDNLFFYFSQRHPVRNSSLISITSFQKIIVIPALLKSFTYKTLFKMIYLIFIGLFFFRHCSWWFIFPFLLVKSGQPDDVMNYIVIDVNLLKHSYNYYIVYILENEKFFFKDI</sequence>
<accession>A0ABD0UMV1</accession>
<evidence type="ECO:0000313" key="2">
    <source>
        <dbReference type="EMBL" id="KAL0913898.1"/>
    </source>
</evidence>
<keyword evidence="1" id="KW-1133">Transmembrane helix</keyword>
<dbReference type="AlphaFoldDB" id="A0ABD0UMV1"/>
<evidence type="ECO:0000313" key="3">
    <source>
        <dbReference type="Proteomes" id="UP001552299"/>
    </source>
</evidence>
<dbReference type="EMBL" id="JANQDX010000013">
    <property type="protein sequence ID" value="KAL0913898.1"/>
    <property type="molecule type" value="Genomic_DNA"/>
</dbReference>
<keyword evidence="1" id="KW-0472">Membrane</keyword>
<keyword evidence="1" id="KW-0812">Transmembrane</keyword>
<gene>
    <name evidence="2" type="ORF">M5K25_017390</name>
</gene>
<keyword evidence="3" id="KW-1185">Reference proteome</keyword>
<reference evidence="2 3" key="1">
    <citation type="journal article" date="2024" name="Plant Biotechnol. J.">
        <title>Dendrobium thyrsiflorum genome and its molecular insights into genes involved in important horticultural traits.</title>
        <authorList>
            <person name="Chen B."/>
            <person name="Wang J.Y."/>
            <person name="Zheng P.J."/>
            <person name="Li K.L."/>
            <person name="Liang Y.M."/>
            <person name="Chen X.F."/>
            <person name="Zhang C."/>
            <person name="Zhao X."/>
            <person name="He X."/>
            <person name="Zhang G.Q."/>
            <person name="Liu Z.J."/>
            <person name="Xu Q."/>
        </authorList>
    </citation>
    <scope>NUCLEOTIDE SEQUENCE [LARGE SCALE GENOMIC DNA]</scope>
    <source>
        <strain evidence="2">GZMU011</strain>
    </source>
</reference>
<feature type="transmembrane region" description="Helical" evidence="1">
    <location>
        <begin position="178"/>
        <end position="201"/>
    </location>
</feature>
<dbReference type="Proteomes" id="UP001552299">
    <property type="component" value="Unassembled WGS sequence"/>
</dbReference>